<reference evidence="1" key="1">
    <citation type="submission" date="2021-01" db="EMBL/GenBank/DDBJ databases">
        <title>Genomic Encyclopedia of Type Strains, Phase IV (KMG-IV): sequencing the most valuable type-strain genomes for metagenomic binning, comparative biology and taxonomic classification.</title>
        <authorList>
            <person name="Goeker M."/>
        </authorList>
    </citation>
    <scope>NUCLEOTIDE SEQUENCE</scope>
    <source>
        <strain evidence="1">DSM 21943</strain>
    </source>
</reference>
<keyword evidence="2" id="KW-1185">Reference proteome</keyword>
<evidence type="ECO:0000313" key="2">
    <source>
        <dbReference type="Proteomes" id="UP001179280"/>
    </source>
</evidence>
<comment type="caution">
    <text evidence="1">The sequence shown here is derived from an EMBL/GenBank/DDBJ whole genome shotgun (WGS) entry which is preliminary data.</text>
</comment>
<evidence type="ECO:0000313" key="1">
    <source>
        <dbReference type="EMBL" id="MBM7839630.1"/>
    </source>
</evidence>
<dbReference type="Proteomes" id="UP001179280">
    <property type="component" value="Unassembled WGS sequence"/>
</dbReference>
<organism evidence="1 2">
    <name type="scientific">Shouchella xiaoxiensis</name>
    <dbReference type="NCBI Taxonomy" id="766895"/>
    <lineage>
        <taxon>Bacteria</taxon>
        <taxon>Bacillati</taxon>
        <taxon>Bacillota</taxon>
        <taxon>Bacilli</taxon>
        <taxon>Bacillales</taxon>
        <taxon>Bacillaceae</taxon>
        <taxon>Shouchella</taxon>
    </lineage>
</organism>
<name>A0ABS2SWM6_9BACI</name>
<proteinExistence type="predicted"/>
<sequence length="54" mass="6348">MNKVKVQEMKRQQMIGALIEHGIYKWGGTQLYELKDADIVSLFKQLDEEKKPIQ</sequence>
<gene>
    <name evidence="1" type="ORF">JOC54_002910</name>
</gene>
<dbReference type="RefSeq" id="WP_157684233.1">
    <property type="nucleotide sequence ID" value="NZ_JAFBCV010000009.1"/>
</dbReference>
<dbReference type="Pfam" id="PF13076">
    <property type="entry name" value="Fur_reg_FbpA"/>
    <property type="match status" value="1"/>
</dbReference>
<evidence type="ECO:0008006" key="3">
    <source>
        <dbReference type="Google" id="ProtNLM"/>
    </source>
</evidence>
<dbReference type="EMBL" id="JAFBCV010000009">
    <property type="protein sequence ID" value="MBM7839630.1"/>
    <property type="molecule type" value="Genomic_DNA"/>
</dbReference>
<dbReference type="InterPro" id="IPR025072">
    <property type="entry name" value="Fur_reg_FbpA"/>
</dbReference>
<protein>
    <recommendedName>
        <fullName evidence="3">Fur-regulated basic protein FbpA</fullName>
    </recommendedName>
</protein>
<accession>A0ABS2SWM6</accession>